<evidence type="ECO:0000313" key="4">
    <source>
        <dbReference type="EMBL" id="SNT13323.1"/>
    </source>
</evidence>
<dbReference type="SFLD" id="SFLDS00001">
    <property type="entry name" value="Enolase"/>
    <property type="match status" value="1"/>
</dbReference>
<accession>A0A239K6S4</accession>
<evidence type="ECO:0000256" key="1">
    <source>
        <dbReference type="ARBA" id="ARBA00022723"/>
    </source>
</evidence>
<dbReference type="Gene3D" id="3.30.390.10">
    <property type="entry name" value="Enolase-like, N-terminal domain"/>
    <property type="match status" value="1"/>
</dbReference>
<organism evidence="4 5">
    <name type="scientific">Ekhidna lutea</name>
    <dbReference type="NCBI Taxonomy" id="447679"/>
    <lineage>
        <taxon>Bacteria</taxon>
        <taxon>Pseudomonadati</taxon>
        <taxon>Bacteroidota</taxon>
        <taxon>Cytophagia</taxon>
        <taxon>Cytophagales</taxon>
        <taxon>Reichenbachiellaceae</taxon>
        <taxon>Ekhidna</taxon>
    </lineage>
</organism>
<sequence length="353" mass="40227">MSLEIKPYVLDFKFSARTSRGEMSDRKVWFLKLIDKDGRFGIGEVAPIQRLSPEDVEDVPNFLERLCVDIEEIVTPESEEEVYDVVSKLVPPAIPSVRFGMEMAFLDLIHGGKKLIFSENLEKIKLPINGLVWMGDKNFMQEQIVEKLNQGFRCIKLKVGSLDFETEIEIIKSLRSVSEDLIIRLDANGSFQTNEVLFKLKELSKFNIHSIEQPIMPMQHEAMELVCNRSEIPIALDEELIGIYSSRDRVDLMQELKPHYVVIKPTLHGGFASSQEWIDLAEIHGIKWWITSYLESNLGLNAIAQFASTYSNSDEFHGLGTGGLYHNNITSPIVIDRGYFSYAKSSVWGDIDF</sequence>
<dbReference type="GO" id="GO:0016854">
    <property type="term" value="F:racemase and epimerase activity"/>
    <property type="evidence" value="ECO:0007669"/>
    <property type="project" value="UniProtKB-ARBA"/>
</dbReference>
<keyword evidence="1" id="KW-0479">Metal-binding</keyword>
<keyword evidence="5" id="KW-1185">Reference proteome</keyword>
<protein>
    <recommendedName>
        <fullName evidence="2">o-succinylbenzoate synthase</fullName>
        <ecNumber evidence="2">4.2.1.113</ecNumber>
    </recommendedName>
</protein>
<dbReference type="SUPFAM" id="SSF51604">
    <property type="entry name" value="Enolase C-terminal domain-like"/>
    <property type="match status" value="1"/>
</dbReference>
<dbReference type="SMART" id="SM00922">
    <property type="entry name" value="MR_MLE"/>
    <property type="match status" value="1"/>
</dbReference>
<dbReference type="InterPro" id="IPR029017">
    <property type="entry name" value="Enolase-like_N"/>
</dbReference>
<dbReference type="InterPro" id="IPR036849">
    <property type="entry name" value="Enolase-like_C_sf"/>
</dbReference>
<dbReference type="InterPro" id="IPR013342">
    <property type="entry name" value="Mandelate_racemase_C"/>
</dbReference>
<dbReference type="SFLD" id="SFLDG00180">
    <property type="entry name" value="muconate_cycloisomerase"/>
    <property type="match status" value="1"/>
</dbReference>
<dbReference type="PANTHER" id="PTHR48073:SF2">
    <property type="entry name" value="O-SUCCINYLBENZOATE SYNTHASE"/>
    <property type="match status" value="1"/>
</dbReference>
<dbReference type="PANTHER" id="PTHR48073">
    <property type="entry name" value="O-SUCCINYLBENZOATE SYNTHASE-RELATED"/>
    <property type="match status" value="1"/>
</dbReference>
<dbReference type="SUPFAM" id="SSF54826">
    <property type="entry name" value="Enolase N-terminal domain-like"/>
    <property type="match status" value="1"/>
</dbReference>
<dbReference type="Pfam" id="PF13378">
    <property type="entry name" value="MR_MLE_C"/>
    <property type="match status" value="1"/>
</dbReference>
<evidence type="ECO:0000259" key="3">
    <source>
        <dbReference type="SMART" id="SM00922"/>
    </source>
</evidence>
<evidence type="ECO:0000256" key="2">
    <source>
        <dbReference type="NCBIfam" id="TIGR01927"/>
    </source>
</evidence>
<dbReference type="GO" id="GO:0046872">
    <property type="term" value="F:metal ion binding"/>
    <property type="evidence" value="ECO:0007669"/>
    <property type="project" value="UniProtKB-KW"/>
</dbReference>
<proteinExistence type="predicted"/>
<dbReference type="Proteomes" id="UP000198393">
    <property type="component" value="Unassembled WGS sequence"/>
</dbReference>
<reference evidence="4 5" key="1">
    <citation type="submission" date="2017-06" db="EMBL/GenBank/DDBJ databases">
        <authorList>
            <person name="Kim H.J."/>
            <person name="Triplett B.A."/>
        </authorList>
    </citation>
    <scope>NUCLEOTIDE SEQUENCE [LARGE SCALE GENOMIC DNA]</scope>
    <source>
        <strain evidence="4 5">DSM 19307</strain>
    </source>
</reference>
<dbReference type="AlphaFoldDB" id="A0A239K6S4"/>
<gene>
    <name evidence="4" type="ORF">SAMN05421640_2433</name>
</gene>
<dbReference type="SFLD" id="SFLDF00009">
    <property type="entry name" value="o-succinylbenzoate_synthase"/>
    <property type="match status" value="1"/>
</dbReference>
<dbReference type="EMBL" id="FZPD01000004">
    <property type="protein sequence ID" value="SNT13323.1"/>
    <property type="molecule type" value="Genomic_DNA"/>
</dbReference>
<dbReference type="InterPro" id="IPR029065">
    <property type="entry name" value="Enolase_C-like"/>
</dbReference>
<dbReference type="CDD" id="cd03320">
    <property type="entry name" value="OSBS"/>
    <property type="match status" value="1"/>
</dbReference>
<feature type="domain" description="Mandelate racemase/muconate lactonizing enzyme C-terminal" evidence="3">
    <location>
        <begin position="137"/>
        <end position="233"/>
    </location>
</feature>
<dbReference type="GO" id="GO:0043748">
    <property type="term" value="F:O-succinylbenzoate synthase activity"/>
    <property type="evidence" value="ECO:0007669"/>
    <property type="project" value="UniProtKB-EC"/>
</dbReference>
<dbReference type="GO" id="GO:0009234">
    <property type="term" value="P:menaquinone biosynthetic process"/>
    <property type="evidence" value="ECO:0007669"/>
    <property type="project" value="UniProtKB-UniRule"/>
</dbReference>
<dbReference type="EC" id="4.2.1.113" evidence="2"/>
<dbReference type="Gene3D" id="3.20.20.120">
    <property type="entry name" value="Enolase-like C-terminal domain"/>
    <property type="match status" value="1"/>
</dbReference>
<name>A0A239K6S4_EKHLU</name>
<evidence type="ECO:0000313" key="5">
    <source>
        <dbReference type="Proteomes" id="UP000198393"/>
    </source>
</evidence>
<dbReference type="NCBIfam" id="TIGR01927">
    <property type="entry name" value="menC_gam_Gplu"/>
    <property type="match status" value="1"/>
</dbReference>